<feature type="transmembrane region" description="Helical" evidence="7">
    <location>
        <begin position="138"/>
        <end position="163"/>
    </location>
</feature>
<evidence type="ECO:0000256" key="5">
    <source>
        <dbReference type="ARBA" id="ARBA00022989"/>
    </source>
</evidence>
<evidence type="ECO:0000313" key="10">
    <source>
        <dbReference type="Proteomes" id="UP000318093"/>
    </source>
</evidence>
<feature type="transmembrane region" description="Helical" evidence="7">
    <location>
        <begin position="374"/>
        <end position="395"/>
    </location>
</feature>
<dbReference type="PANTHER" id="PTHR23517">
    <property type="entry name" value="RESISTANCE PROTEIN MDTM, PUTATIVE-RELATED-RELATED"/>
    <property type="match status" value="1"/>
</dbReference>
<dbReference type="Pfam" id="PF07690">
    <property type="entry name" value="MFS_1"/>
    <property type="match status" value="1"/>
</dbReference>
<feature type="transmembrane region" description="Helical" evidence="7">
    <location>
        <begin position="44"/>
        <end position="67"/>
    </location>
</feature>
<dbReference type="PANTHER" id="PTHR23517:SF3">
    <property type="entry name" value="INTEGRAL MEMBRANE TRANSPORT PROTEIN"/>
    <property type="match status" value="1"/>
</dbReference>
<feature type="domain" description="Major facilitator superfamily (MFS) profile" evidence="8">
    <location>
        <begin position="12"/>
        <end position="399"/>
    </location>
</feature>
<evidence type="ECO:0000256" key="1">
    <source>
        <dbReference type="ARBA" id="ARBA00004651"/>
    </source>
</evidence>
<feature type="transmembrane region" description="Helical" evidence="7">
    <location>
        <begin position="12"/>
        <end position="38"/>
    </location>
</feature>
<organism evidence="9 10">
    <name type="scientific">Candidatus Segetimicrobium genomatis</name>
    <dbReference type="NCBI Taxonomy" id="2569760"/>
    <lineage>
        <taxon>Bacteria</taxon>
        <taxon>Bacillati</taxon>
        <taxon>Candidatus Sysuimicrobiota</taxon>
        <taxon>Candidatus Sysuimicrobiia</taxon>
        <taxon>Candidatus Sysuimicrobiales</taxon>
        <taxon>Candidatus Segetimicrobiaceae</taxon>
        <taxon>Candidatus Segetimicrobium</taxon>
    </lineage>
</organism>
<feature type="transmembrane region" description="Helical" evidence="7">
    <location>
        <begin position="254"/>
        <end position="273"/>
    </location>
</feature>
<keyword evidence="5 7" id="KW-1133">Transmembrane helix</keyword>
<dbReference type="CDD" id="cd17325">
    <property type="entry name" value="MFS_MdtG_SLC18_like"/>
    <property type="match status" value="1"/>
</dbReference>
<keyword evidence="6 7" id="KW-0472">Membrane</keyword>
<dbReference type="Gene3D" id="1.20.1250.20">
    <property type="entry name" value="MFS general substrate transporter like domains"/>
    <property type="match status" value="2"/>
</dbReference>
<gene>
    <name evidence="9" type="ORF">E6H03_01550</name>
</gene>
<feature type="transmembrane region" description="Helical" evidence="7">
    <location>
        <begin position="285"/>
        <end position="303"/>
    </location>
</feature>
<feature type="transmembrane region" description="Helical" evidence="7">
    <location>
        <begin position="344"/>
        <end position="368"/>
    </location>
</feature>
<evidence type="ECO:0000256" key="6">
    <source>
        <dbReference type="ARBA" id="ARBA00023136"/>
    </source>
</evidence>
<keyword evidence="3" id="KW-1003">Cell membrane</keyword>
<evidence type="ECO:0000256" key="2">
    <source>
        <dbReference type="ARBA" id="ARBA00022448"/>
    </source>
</evidence>
<evidence type="ECO:0000256" key="4">
    <source>
        <dbReference type="ARBA" id="ARBA00022692"/>
    </source>
</evidence>
<accession>A0A537JMC5</accession>
<protein>
    <submittedName>
        <fullName evidence="9">MFS transporter</fullName>
    </submittedName>
</protein>
<dbReference type="GO" id="GO:0005886">
    <property type="term" value="C:plasma membrane"/>
    <property type="evidence" value="ECO:0007669"/>
    <property type="project" value="UniProtKB-SubCell"/>
</dbReference>
<evidence type="ECO:0000256" key="7">
    <source>
        <dbReference type="SAM" id="Phobius"/>
    </source>
</evidence>
<feature type="transmembrane region" description="Helical" evidence="7">
    <location>
        <begin position="309"/>
        <end position="332"/>
    </location>
</feature>
<dbReference type="PRINTS" id="PR01035">
    <property type="entry name" value="TCRTETA"/>
</dbReference>
<feature type="transmembrane region" description="Helical" evidence="7">
    <location>
        <begin position="169"/>
        <end position="188"/>
    </location>
</feature>
<dbReference type="SUPFAM" id="SSF103473">
    <property type="entry name" value="MFS general substrate transporter"/>
    <property type="match status" value="1"/>
</dbReference>
<keyword evidence="2" id="KW-0813">Transport</keyword>
<dbReference type="AlphaFoldDB" id="A0A537JMC5"/>
<comment type="caution">
    <text evidence="9">The sequence shown here is derived from an EMBL/GenBank/DDBJ whole genome shotgun (WGS) entry which is preliminary data.</text>
</comment>
<dbReference type="Proteomes" id="UP000318093">
    <property type="component" value="Unassembled WGS sequence"/>
</dbReference>
<evidence type="ECO:0000313" key="9">
    <source>
        <dbReference type="EMBL" id="TMI84701.1"/>
    </source>
</evidence>
<feature type="transmembrane region" description="Helical" evidence="7">
    <location>
        <begin position="79"/>
        <end position="102"/>
    </location>
</feature>
<name>A0A537JMC5_9BACT</name>
<dbReference type="InterPro" id="IPR011701">
    <property type="entry name" value="MFS"/>
</dbReference>
<dbReference type="GO" id="GO:0022857">
    <property type="term" value="F:transmembrane transporter activity"/>
    <property type="evidence" value="ECO:0007669"/>
    <property type="project" value="InterPro"/>
</dbReference>
<sequence length="407" mass="41886">MAEARWYGINRALFRVAAVVGVAELGFATVIPLLPLYLKGRLGASATLIGVVVATFAAVETVFKTTWGSLADRIGSRPVIVGGLLLSSTAPVLMTLLRSAWFFVPLRLIDGMGSAALWPAAAAAIADRAEGAERATAMGTLNMCFLTGLALGPSLGLFVSGSFGSYTPGFYLASALLLGAAGLALLVFRDGDHRGRLADHRTRGARAGGFVQAIRSPVFRAMLLVAFVQMIGVGLLAPILVIYAHDIVRLSDRWIGSLFLVMVLAVALASIPGGRLADRAGRSRAVVWGMALASAGMWLLPLAGRGNLLVLGVAALLLGGSYAVSSPAWLALMSETAPRGSTGMAMGASETAQGAGLIIGPLLGGFLYDHVGPQAPFVGSAVLLTAGTVFAISVLKLRSGRRCGGAS</sequence>
<keyword evidence="4 7" id="KW-0812">Transmembrane</keyword>
<proteinExistence type="predicted"/>
<evidence type="ECO:0000256" key="3">
    <source>
        <dbReference type="ARBA" id="ARBA00022475"/>
    </source>
</evidence>
<comment type="subcellular location">
    <subcellularLocation>
        <location evidence="1">Cell membrane</location>
        <topology evidence="1">Multi-pass membrane protein</topology>
    </subcellularLocation>
</comment>
<reference evidence="9 10" key="1">
    <citation type="journal article" date="2019" name="Nat. Microbiol.">
        <title>Mediterranean grassland soil C-N compound turnover is dependent on rainfall and depth, and is mediated by genomically divergent microorganisms.</title>
        <authorList>
            <person name="Diamond S."/>
            <person name="Andeer P.F."/>
            <person name="Li Z."/>
            <person name="Crits-Christoph A."/>
            <person name="Burstein D."/>
            <person name="Anantharaman K."/>
            <person name="Lane K.R."/>
            <person name="Thomas B.C."/>
            <person name="Pan C."/>
            <person name="Northen T.R."/>
            <person name="Banfield J.F."/>
        </authorList>
    </citation>
    <scope>NUCLEOTIDE SEQUENCE [LARGE SCALE GENOMIC DNA]</scope>
    <source>
        <strain evidence="9">NP_6</strain>
    </source>
</reference>
<feature type="transmembrane region" description="Helical" evidence="7">
    <location>
        <begin position="221"/>
        <end position="242"/>
    </location>
</feature>
<dbReference type="InterPro" id="IPR050171">
    <property type="entry name" value="MFS_Transporters"/>
</dbReference>
<dbReference type="InterPro" id="IPR020846">
    <property type="entry name" value="MFS_dom"/>
</dbReference>
<feature type="transmembrane region" description="Helical" evidence="7">
    <location>
        <begin position="108"/>
        <end position="126"/>
    </location>
</feature>
<dbReference type="InterPro" id="IPR036259">
    <property type="entry name" value="MFS_trans_sf"/>
</dbReference>
<dbReference type="InterPro" id="IPR001958">
    <property type="entry name" value="Tet-R_TetA/multi-R_MdtG-like"/>
</dbReference>
<dbReference type="PROSITE" id="PS50850">
    <property type="entry name" value="MFS"/>
    <property type="match status" value="1"/>
</dbReference>
<dbReference type="EMBL" id="VBAN01000049">
    <property type="protein sequence ID" value="TMI84701.1"/>
    <property type="molecule type" value="Genomic_DNA"/>
</dbReference>
<evidence type="ECO:0000259" key="8">
    <source>
        <dbReference type="PROSITE" id="PS50850"/>
    </source>
</evidence>